<evidence type="ECO:0000259" key="5">
    <source>
        <dbReference type="PROSITE" id="PS50893"/>
    </source>
</evidence>
<reference evidence="6 7" key="1">
    <citation type="journal article" date="2015" name="Microbiome">
        <title>Genomic resolution of linkages in carbon, nitrogen, and sulfur cycling among widespread estuary sediment bacteria.</title>
        <authorList>
            <person name="Baker B.J."/>
            <person name="Lazar C.S."/>
            <person name="Teske A.P."/>
            <person name="Dick G.J."/>
        </authorList>
    </citation>
    <scope>NUCLEOTIDE SEQUENCE [LARGE SCALE GENOMIC DNA]</scope>
    <source>
        <strain evidence="6">DG_54_3</strain>
    </source>
</reference>
<dbReference type="InterPro" id="IPR027417">
    <property type="entry name" value="P-loop_NTPase"/>
</dbReference>
<dbReference type="InterPro" id="IPR003593">
    <property type="entry name" value="AAA+_ATPase"/>
</dbReference>
<dbReference type="PATRIC" id="fig|1703775.3.peg.548"/>
<keyword evidence="4" id="KW-0067">ATP-binding</keyword>
<keyword evidence="2" id="KW-0813">Transport</keyword>
<proteinExistence type="inferred from homology"/>
<comment type="caution">
    <text evidence="6">The sequence shown here is derived from an EMBL/GenBank/DDBJ whole genome shotgun (WGS) entry which is preliminary data.</text>
</comment>
<dbReference type="EMBL" id="LIZX01000110">
    <property type="protein sequence ID" value="KPJ65575.1"/>
    <property type="molecule type" value="Genomic_DNA"/>
</dbReference>
<evidence type="ECO:0000313" key="7">
    <source>
        <dbReference type="Proteomes" id="UP000051861"/>
    </source>
</evidence>
<gene>
    <name evidence="6" type="ORF">AMJ44_09880</name>
</gene>
<dbReference type="PANTHER" id="PTHR42711:SF5">
    <property type="entry name" value="ABC TRANSPORTER ATP-BINDING PROTEIN NATA"/>
    <property type="match status" value="1"/>
</dbReference>
<dbReference type="Gene3D" id="3.40.50.300">
    <property type="entry name" value="P-loop containing nucleotide triphosphate hydrolases"/>
    <property type="match status" value="1"/>
</dbReference>
<name>A0A0S7XT31_UNCSA</name>
<feature type="domain" description="ABC transporter" evidence="5">
    <location>
        <begin position="4"/>
        <end position="233"/>
    </location>
</feature>
<dbReference type="PROSITE" id="PS00211">
    <property type="entry name" value="ABC_TRANSPORTER_1"/>
    <property type="match status" value="1"/>
</dbReference>
<dbReference type="GO" id="GO:0005524">
    <property type="term" value="F:ATP binding"/>
    <property type="evidence" value="ECO:0007669"/>
    <property type="project" value="UniProtKB-KW"/>
</dbReference>
<dbReference type="SMART" id="SM00382">
    <property type="entry name" value="AAA"/>
    <property type="match status" value="1"/>
</dbReference>
<evidence type="ECO:0000256" key="1">
    <source>
        <dbReference type="ARBA" id="ARBA00005417"/>
    </source>
</evidence>
<dbReference type="Pfam" id="PF00005">
    <property type="entry name" value="ABC_tran"/>
    <property type="match status" value="1"/>
</dbReference>
<keyword evidence="3" id="KW-0547">Nucleotide-binding</keyword>
<dbReference type="InterPro" id="IPR050763">
    <property type="entry name" value="ABC_transporter_ATP-binding"/>
</dbReference>
<sequence length="302" mass="33959">MSIVEISNLTKTYGPIRAVDDFSFAATKGEILALVGPDGAGKTSIFRAVCGLINYDSGQIRIAGFDLSRDFEKIKPLLGYMPQAFSLYPDLSVEENLYFYAGLFGLNPQQFNEKKKLLYEFSGLGPFHERRANALSGGMKQKLALSCALIHDPEVLVLDEPTTGVDPLSRRQFWDILRNLRAQGTAIVVSTPYMDEVELSDRTIFIYQGRKMAEGTPDELVQKFTGKVYRLDVLPTAKRMEQLSKIEGMSSRRFGASVHIYIKADHTIEEYLDDLRLIEIEPDLITPAQPELEDTFIQFIGQ</sequence>
<dbReference type="GO" id="GO:0016887">
    <property type="term" value="F:ATP hydrolysis activity"/>
    <property type="evidence" value="ECO:0007669"/>
    <property type="project" value="InterPro"/>
</dbReference>
<evidence type="ECO:0000313" key="6">
    <source>
        <dbReference type="EMBL" id="KPJ65575.1"/>
    </source>
</evidence>
<comment type="similarity">
    <text evidence="1">Belongs to the ABC transporter superfamily.</text>
</comment>
<dbReference type="AlphaFoldDB" id="A0A0S7XT31"/>
<organism evidence="6 7">
    <name type="scientific">candidate division WOR-1 bacterium DG_54_3</name>
    <dbReference type="NCBI Taxonomy" id="1703775"/>
    <lineage>
        <taxon>Bacteria</taxon>
        <taxon>Bacillati</taxon>
        <taxon>Saganbacteria</taxon>
    </lineage>
</organism>
<dbReference type="Proteomes" id="UP000051861">
    <property type="component" value="Unassembled WGS sequence"/>
</dbReference>
<dbReference type="PANTHER" id="PTHR42711">
    <property type="entry name" value="ABC TRANSPORTER ATP-BINDING PROTEIN"/>
    <property type="match status" value="1"/>
</dbReference>
<evidence type="ECO:0000256" key="2">
    <source>
        <dbReference type="ARBA" id="ARBA00022448"/>
    </source>
</evidence>
<dbReference type="InterPro" id="IPR017871">
    <property type="entry name" value="ABC_transporter-like_CS"/>
</dbReference>
<dbReference type="CDD" id="cd03230">
    <property type="entry name" value="ABC_DR_subfamily_A"/>
    <property type="match status" value="1"/>
</dbReference>
<dbReference type="SUPFAM" id="SSF52540">
    <property type="entry name" value="P-loop containing nucleoside triphosphate hydrolases"/>
    <property type="match status" value="1"/>
</dbReference>
<accession>A0A0S7XT31</accession>
<protein>
    <recommendedName>
        <fullName evidence="5">ABC transporter domain-containing protein</fullName>
    </recommendedName>
</protein>
<evidence type="ECO:0000256" key="3">
    <source>
        <dbReference type="ARBA" id="ARBA00022741"/>
    </source>
</evidence>
<evidence type="ECO:0000256" key="4">
    <source>
        <dbReference type="ARBA" id="ARBA00022840"/>
    </source>
</evidence>
<dbReference type="InterPro" id="IPR003439">
    <property type="entry name" value="ABC_transporter-like_ATP-bd"/>
</dbReference>
<dbReference type="PROSITE" id="PS50893">
    <property type="entry name" value="ABC_TRANSPORTER_2"/>
    <property type="match status" value="1"/>
</dbReference>